<dbReference type="GO" id="GO:0000166">
    <property type="term" value="F:nucleotide binding"/>
    <property type="evidence" value="ECO:0007669"/>
    <property type="project" value="InterPro"/>
</dbReference>
<dbReference type="NCBIfam" id="TIGR01388">
    <property type="entry name" value="rnd"/>
    <property type="match status" value="1"/>
</dbReference>
<evidence type="ECO:0000259" key="7">
    <source>
        <dbReference type="PROSITE" id="PS50967"/>
    </source>
</evidence>
<keyword evidence="2 6" id="KW-0819">tRNA processing</keyword>
<dbReference type="PANTHER" id="PTHR47649">
    <property type="entry name" value="RIBONUCLEASE D"/>
    <property type="match status" value="1"/>
</dbReference>
<keyword evidence="1 6" id="KW-0963">Cytoplasm</keyword>
<reference evidence="8 9" key="1">
    <citation type="journal article" date="2018" name="ISME J.">
        <title>Endosymbiont genomes yield clues of tubeworm success.</title>
        <authorList>
            <person name="Li Y."/>
            <person name="Liles M.R."/>
            <person name="Halanych K.M."/>
        </authorList>
    </citation>
    <scope>NUCLEOTIDE SEQUENCE [LARGE SCALE GENOMIC DNA]</scope>
    <source>
        <strain evidence="8">A1462</strain>
    </source>
</reference>
<dbReference type="SMART" id="SM00474">
    <property type="entry name" value="35EXOc"/>
    <property type="match status" value="1"/>
</dbReference>
<dbReference type="HAMAP" id="MF_01899">
    <property type="entry name" value="RNase_D"/>
    <property type="match status" value="1"/>
</dbReference>
<name>A0A370DH15_9GAMM</name>
<dbReference type="InterPro" id="IPR006292">
    <property type="entry name" value="RNase_D"/>
</dbReference>
<dbReference type="AlphaFoldDB" id="A0A370DH15"/>
<dbReference type="InterPro" id="IPR051086">
    <property type="entry name" value="RNase_D-like"/>
</dbReference>
<evidence type="ECO:0000256" key="1">
    <source>
        <dbReference type="ARBA" id="ARBA00022490"/>
    </source>
</evidence>
<comment type="caution">
    <text evidence="8">The sequence shown here is derived from an EMBL/GenBank/DDBJ whole genome shotgun (WGS) entry which is preliminary data.</text>
</comment>
<dbReference type="GO" id="GO:0005737">
    <property type="term" value="C:cytoplasm"/>
    <property type="evidence" value="ECO:0007669"/>
    <property type="project" value="UniProtKB-SubCell"/>
</dbReference>
<dbReference type="Proteomes" id="UP000254771">
    <property type="component" value="Unassembled WGS sequence"/>
</dbReference>
<evidence type="ECO:0000313" key="9">
    <source>
        <dbReference type="Proteomes" id="UP000254771"/>
    </source>
</evidence>
<dbReference type="SMART" id="SM00341">
    <property type="entry name" value="HRDC"/>
    <property type="match status" value="1"/>
</dbReference>
<dbReference type="GO" id="GO:0008408">
    <property type="term" value="F:3'-5' exonuclease activity"/>
    <property type="evidence" value="ECO:0007669"/>
    <property type="project" value="InterPro"/>
</dbReference>
<dbReference type="InterPro" id="IPR002121">
    <property type="entry name" value="HRDC_dom"/>
</dbReference>
<dbReference type="CDD" id="cd06142">
    <property type="entry name" value="RNaseD_exo"/>
    <property type="match status" value="1"/>
</dbReference>
<keyword evidence="5 6" id="KW-0269">Exonuclease</keyword>
<accession>A0A370DH15</accession>
<proteinExistence type="inferred from homology"/>
<comment type="similarity">
    <text evidence="6">Belongs to the RNase D family.</text>
</comment>
<dbReference type="EC" id="3.1.13.5" evidence="6"/>
<evidence type="ECO:0000256" key="5">
    <source>
        <dbReference type="ARBA" id="ARBA00022839"/>
    </source>
</evidence>
<dbReference type="SUPFAM" id="SSF47819">
    <property type="entry name" value="HRDC-like"/>
    <property type="match status" value="2"/>
</dbReference>
<protein>
    <recommendedName>
        <fullName evidence="6">Ribonuclease D</fullName>
        <shortName evidence="6">RNase D</shortName>
        <ecNumber evidence="6">3.1.13.5</ecNumber>
    </recommendedName>
</protein>
<dbReference type="Gene3D" id="3.30.420.10">
    <property type="entry name" value="Ribonuclease H-like superfamily/Ribonuclease H"/>
    <property type="match status" value="1"/>
</dbReference>
<dbReference type="GO" id="GO:0042780">
    <property type="term" value="P:tRNA 3'-end processing"/>
    <property type="evidence" value="ECO:0007669"/>
    <property type="project" value="UniProtKB-UniRule"/>
</dbReference>
<evidence type="ECO:0000256" key="4">
    <source>
        <dbReference type="ARBA" id="ARBA00022801"/>
    </source>
</evidence>
<evidence type="ECO:0000256" key="2">
    <source>
        <dbReference type="ARBA" id="ARBA00022694"/>
    </source>
</evidence>
<evidence type="ECO:0000256" key="3">
    <source>
        <dbReference type="ARBA" id="ARBA00022722"/>
    </source>
</evidence>
<comment type="subcellular location">
    <subcellularLocation>
        <location evidence="6">Cytoplasm</location>
    </subcellularLocation>
</comment>
<comment type="function">
    <text evidence="6">Exonuclease involved in the 3' processing of various precursor tRNAs. Initiates hydrolysis at the 3'-terminus of an RNA molecule and releases 5'-mononucleotides.</text>
</comment>
<dbReference type="PANTHER" id="PTHR47649:SF1">
    <property type="entry name" value="RIBONUCLEASE D"/>
    <property type="match status" value="1"/>
</dbReference>
<dbReference type="GO" id="GO:0003676">
    <property type="term" value="F:nucleic acid binding"/>
    <property type="evidence" value="ECO:0007669"/>
    <property type="project" value="InterPro"/>
</dbReference>
<dbReference type="PROSITE" id="PS50967">
    <property type="entry name" value="HRDC"/>
    <property type="match status" value="1"/>
</dbReference>
<organism evidence="8 9">
    <name type="scientific">endosymbiont of Escarpia spicata</name>
    <dbReference type="NCBI Taxonomy" id="2200908"/>
    <lineage>
        <taxon>Bacteria</taxon>
        <taxon>Pseudomonadati</taxon>
        <taxon>Pseudomonadota</taxon>
        <taxon>Gammaproteobacteria</taxon>
        <taxon>sulfur-oxidizing symbionts</taxon>
    </lineage>
</organism>
<keyword evidence="4 6" id="KW-0378">Hydrolase</keyword>
<dbReference type="InterPro" id="IPR012337">
    <property type="entry name" value="RNaseH-like_sf"/>
</dbReference>
<comment type="cofactor">
    <cofactor evidence="6">
        <name>a divalent metal cation</name>
        <dbReference type="ChEBI" id="CHEBI:60240"/>
    </cofactor>
</comment>
<evidence type="ECO:0000256" key="6">
    <source>
        <dbReference type="HAMAP-Rule" id="MF_01899"/>
    </source>
</evidence>
<keyword evidence="3 6" id="KW-0540">Nuclease</keyword>
<dbReference type="InterPro" id="IPR010997">
    <property type="entry name" value="HRDC-like_sf"/>
</dbReference>
<dbReference type="Pfam" id="PF01612">
    <property type="entry name" value="DNA_pol_A_exo1"/>
    <property type="match status" value="1"/>
</dbReference>
<keyword evidence="9" id="KW-1185">Reference proteome</keyword>
<evidence type="ECO:0000313" key="8">
    <source>
        <dbReference type="EMBL" id="RDH84182.1"/>
    </source>
</evidence>
<dbReference type="InterPro" id="IPR036397">
    <property type="entry name" value="RNaseH_sf"/>
</dbReference>
<dbReference type="Pfam" id="PF00570">
    <property type="entry name" value="HRDC"/>
    <property type="match status" value="1"/>
</dbReference>
<dbReference type="GO" id="GO:0033890">
    <property type="term" value="F:ribonuclease D activity"/>
    <property type="evidence" value="ECO:0007669"/>
    <property type="project" value="UniProtKB-UniRule"/>
</dbReference>
<dbReference type="InterPro" id="IPR002562">
    <property type="entry name" value="3'-5'_exonuclease_dom"/>
</dbReference>
<dbReference type="EMBL" id="QFXE01000017">
    <property type="protein sequence ID" value="RDH84182.1"/>
    <property type="molecule type" value="Genomic_DNA"/>
</dbReference>
<comment type="catalytic activity">
    <reaction evidence="6">
        <text>Exonucleolytic cleavage that removes extra residues from the 3'-terminus of tRNA to produce 5'-mononucleotides.</text>
        <dbReference type="EC" id="3.1.13.5"/>
    </reaction>
</comment>
<feature type="domain" description="HRDC" evidence="7">
    <location>
        <begin position="210"/>
        <end position="290"/>
    </location>
</feature>
<gene>
    <name evidence="6 8" type="primary">rnd</name>
    <name evidence="8" type="ORF">DIZ78_13175</name>
</gene>
<dbReference type="Gene3D" id="1.10.150.80">
    <property type="entry name" value="HRDC domain"/>
    <property type="match status" value="1"/>
</dbReference>
<dbReference type="SUPFAM" id="SSF53098">
    <property type="entry name" value="Ribonuclease H-like"/>
    <property type="match status" value="1"/>
</dbReference>
<dbReference type="InterPro" id="IPR044876">
    <property type="entry name" value="HRDC_dom_sf"/>
</dbReference>
<sequence length="382" mass="43452">MQEFHVDSVTGLNALCDQLRGSEWLAVDTEFMREKNYFPQLCLLQVSNGRLAASVDPQAIDDLAPLLDILYDPAIVKIFHSGHQDLEIFYLLRQSLPGPLFDTQLAATLLGLGDQVGYGTLVQQVLDHSLEKGHTRADWSRRPLEQEQLRYALDDVIYLGEVYLKLVASLQEKGRDRWLEDDFARLANPATYAVDPDESWQRVKGRQRLKGIQLAVLKALSAWREERAIAADRPRRWIIKDEVLLELARRMPEKIRQLERIRGLESGTVKRFGEMLLERIAEARKLPKEQWPEEKRRSPRLSINQEAMADLLMCSLRLLAAEEGIMPSALASQGDIERLILGERDLAILNGWRKLIAGDALLEVLAGRLAPRVEEGKISLQP</sequence>